<keyword evidence="4" id="KW-1185">Reference proteome</keyword>
<dbReference type="Gene3D" id="3.90.75.20">
    <property type="match status" value="1"/>
</dbReference>
<proteinExistence type="predicted"/>
<evidence type="ECO:0000313" key="4">
    <source>
        <dbReference type="Proteomes" id="UP001470230"/>
    </source>
</evidence>
<feature type="domain" description="HNH nuclease" evidence="2">
    <location>
        <begin position="69"/>
        <end position="89"/>
    </location>
</feature>
<accession>A0ABR2INZ8</accession>
<comment type="caution">
    <text evidence="3">The sequence shown here is derived from an EMBL/GenBank/DDBJ whole genome shotgun (WGS) entry which is preliminary data.</text>
</comment>
<feature type="region of interest" description="Disordered" evidence="1">
    <location>
        <begin position="67"/>
        <end position="89"/>
    </location>
</feature>
<organism evidence="3 4">
    <name type="scientific">Tritrichomonas musculus</name>
    <dbReference type="NCBI Taxonomy" id="1915356"/>
    <lineage>
        <taxon>Eukaryota</taxon>
        <taxon>Metamonada</taxon>
        <taxon>Parabasalia</taxon>
        <taxon>Tritrichomonadida</taxon>
        <taxon>Tritrichomonadidae</taxon>
        <taxon>Tritrichomonas</taxon>
    </lineage>
</organism>
<evidence type="ECO:0000313" key="3">
    <source>
        <dbReference type="EMBL" id="KAK8865509.1"/>
    </source>
</evidence>
<gene>
    <name evidence="3" type="ORF">M9Y10_011065</name>
</gene>
<reference evidence="3 4" key="1">
    <citation type="submission" date="2024-04" db="EMBL/GenBank/DDBJ databases">
        <title>Tritrichomonas musculus Genome.</title>
        <authorList>
            <person name="Alves-Ferreira E."/>
            <person name="Grigg M."/>
            <person name="Lorenzi H."/>
            <person name="Galac M."/>
        </authorList>
    </citation>
    <scope>NUCLEOTIDE SEQUENCE [LARGE SCALE GENOMIC DNA]</scope>
    <source>
        <strain evidence="3 4">EAF2021</strain>
    </source>
</reference>
<dbReference type="EMBL" id="JAPFFF010000016">
    <property type="protein sequence ID" value="KAK8865509.1"/>
    <property type="molecule type" value="Genomic_DNA"/>
</dbReference>
<dbReference type="Pfam" id="PF13392">
    <property type="entry name" value="HNH_3"/>
    <property type="match status" value="1"/>
</dbReference>
<dbReference type="SUPFAM" id="SSF54060">
    <property type="entry name" value="His-Me finger endonucleases"/>
    <property type="match status" value="1"/>
</dbReference>
<dbReference type="Proteomes" id="UP001470230">
    <property type="component" value="Unassembled WGS sequence"/>
</dbReference>
<sequence>MSYVLLKGFTDTHEILNKYAFTIRRRGTHQVLKDSKHNGGYLRINLNGVNYLNHAIIAKQFIRNDDPTHKKEVHHKNRNRADNRLSNLR</sequence>
<protein>
    <recommendedName>
        <fullName evidence="2">HNH nuclease domain-containing protein</fullName>
    </recommendedName>
</protein>
<dbReference type="InterPro" id="IPR044925">
    <property type="entry name" value="His-Me_finger_sf"/>
</dbReference>
<evidence type="ECO:0000259" key="2">
    <source>
        <dbReference type="Pfam" id="PF13392"/>
    </source>
</evidence>
<name>A0ABR2INZ8_9EUKA</name>
<dbReference type="InterPro" id="IPR003615">
    <property type="entry name" value="HNH_nuc"/>
</dbReference>
<evidence type="ECO:0000256" key="1">
    <source>
        <dbReference type="SAM" id="MobiDB-lite"/>
    </source>
</evidence>